<evidence type="ECO:0000313" key="1">
    <source>
        <dbReference type="EMBL" id="VDN50382.1"/>
    </source>
</evidence>
<accession>A0A0N4U8V1</accession>
<reference evidence="1 3" key="2">
    <citation type="submission" date="2018-11" db="EMBL/GenBank/DDBJ databases">
        <authorList>
            <consortium name="Pathogen Informatics"/>
        </authorList>
    </citation>
    <scope>NUCLEOTIDE SEQUENCE [LARGE SCALE GENOMIC DNA]</scope>
</reference>
<dbReference type="OrthoDB" id="5843047at2759"/>
<dbReference type="EMBL" id="UYYG01000002">
    <property type="protein sequence ID" value="VDN50382.1"/>
    <property type="molecule type" value="Genomic_DNA"/>
</dbReference>
<reference evidence="4" key="1">
    <citation type="submission" date="2017-02" db="UniProtKB">
        <authorList>
            <consortium name="WormBaseParasite"/>
        </authorList>
    </citation>
    <scope>IDENTIFICATION</scope>
</reference>
<evidence type="ECO:0000313" key="2">
    <source>
        <dbReference type="Proteomes" id="UP000038040"/>
    </source>
</evidence>
<dbReference type="STRING" id="318479.A0A0N4U8V1"/>
<dbReference type="Proteomes" id="UP000274756">
    <property type="component" value="Unassembled WGS sequence"/>
</dbReference>
<dbReference type="AlphaFoldDB" id="A0A0N4U8V1"/>
<keyword evidence="3" id="KW-1185">Reference proteome</keyword>
<organism evidence="2 4">
    <name type="scientific">Dracunculus medinensis</name>
    <name type="common">Guinea worm</name>
    <dbReference type="NCBI Taxonomy" id="318479"/>
    <lineage>
        <taxon>Eukaryota</taxon>
        <taxon>Metazoa</taxon>
        <taxon>Ecdysozoa</taxon>
        <taxon>Nematoda</taxon>
        <taxon>Chromadorea</taxon>
        <taxon>Rhabditida</taxon>
        <taxon>Spirurina</taxon>
        <taxon>Dracunculoidea</taxon>
        <taxon>Dracunculidae</taxon>
        <taxon>Dracunculus</taxon>
    </lineage>
</organism>
<proteinExistence type="predicted"/>
<evidence type="ECO:0000313" key="4">
    <source>
        <dbReference type="WBParaSite" id="DME_0000348901-mRNA-1"/>
    </source>
</evidence>
<dbReference type="WBParaSite" id="DME_0000348901-mRNA-1">
    <property type="protein sequence ID" value="DME_0000348901-mRNA-1"/>
    <property type="gene ID" value="DME_0000348901"/>
</dbReference>
<name>A0A0N4U8V1_DRAME</name>
<sequence length="391" mass="44535">MKKGQQSGKTGRADRTQYPMWSVTRCERTEVPPLRDGDNTTQPYRSRTVTTTECVRIVQIPIDIGETNFSVEPIPDKTERKISSKTIMHGVPVVSGLTAEGGLLCNGIQTTPEMTETTTLITTTTTAYNVLEIDNEAPDIKTPDSAIILNTPCDQEYQERQKQNKRYVIIDKKPSPTSTGQIPGHVVKLIDIVMPGETGGEKQEHLEKITKIYDENNACEGTIASISKTYEIQNEPIERYVRTYHNRYFREEKEKAETLERRKIEQQTVYSNHNTNEVRLYDDQMLPERIRLPLQQYFENNVSHGSLTRTSHYTINKIQQKKESKRKNTNKKGINEADILTAAIQGPKIMGNMKFGDAHMDYPVSSAYEGPLDETDRIRDIEGEPLEQHVT</sequence>
<dbReference type="Proteomes" id="UP000038040">
    <property type="component" value="Unplaced"/>
</dbReference>
<gene>
    <name evidence="1" type="ORF">DME_LOCUS355</name>
</gene>
<evidence type="ECO:0000313" key="3">
    <source>
        <dbReference type="Proteomes" id="UP000274756"/>
    </source>
</evidence>
<protein>
    <submittedName>
        <fullName evidence="1 4">Uncharacterized protein</fullName>
    </submittedName>
</protein>